<protein>
    <recommendedName>
        <fullName evidence="4">SXP/RAL-2 family protein Ani s 5-like cation-binding domain-containing protein</fullName>
    </recommendedName>
</protein>
<gene>
    <name evidence="2" type="primary">Cnig_chr_V.g21395</name>
    <name evidence="2" type="ORF">B9Z55_021395</name>
</gene>
<dbReference type="PANTHER" id="PTHR33272">
    <property type="entry name" value="PROTEIN CBG22877-RELATED"/>
    <property type="match status" value="1"/>
</dbReference>
<accession>A0A2G5TRS7</accession>
<sequence>MFKSFILVAFVASALSAAPAPEKTPEESRAELLSFGISPQAADGLIRIGTEAEQSKVKPDGATQSPLEAIGAVFKYFQDVEAFMKTQSPEDQEAVKKMLETKKAEEDAKWQNLMQSGGK</sequence>
<feature type="chain" id="PRO_5013653742" description="SXP/RAL-2 family protein Ani s 5-like cation-binding domain-containing protein" evidence="1">
    <location>
        <begin position="17"/>
        <end position="119"/>
    </location>
</feature>
<dbReference type="PANTHER" id="PTHR33272:SF4">
    <property type="entry name" value="30S RIBOSOMAL PROTEIN S15-RELATED"/>
    <property type="match status" value="1"/>
</dbReference>
<feature type="signal peptide" evidence="1">
    <location>
        <begin position="1"/>
        <end position="16"/>
    </location>
</feature>
<dbReference type="OrthoDB" id="5881912at2759"/>
<name>A0A2G5TRS7_9PELO</name>
<dbReference type="Proteomes" id="UP000230233">
    <property type="component" value="Chromosome V"/>
</dbReference>
<dbReference type="AlphaFoldDB" id="A0A2G5TRS7"/>
<organism evidence="2 3">
    <name type="scientific">Caenorhabditis nigoni</name>
    <dbReference type="NCBI Taxonomy" id="1611254"/>
    <lineage>
        <taxon>Eukaryota</taxon>
        <taxon>Metazoa</taxon>
        <taxon>Ecdysozoa</taxon>
        <taxon>Nematoda</taxon>
        <taxon>Chromadorea</taxon>
        <taxon>Rhabditida</taxon>
        <taxon>Rhabditina</taxon>
        <taxon>Rhabditomorpha</taxon>
        <taxon>Rhabditoidea</taxon>
        <taxon>Rhabditidae</taxon>
        <taxon>Peloderinae</taxon>
        <taxon>Caenorhabditis</taxon>
    </lineage>
</organism>
<dbReference type="Pfam" id="PF14747">
    <property type="entry name" value="DUF4473"/>
    <property type="match status" value="1"/>
</dbReference>
<comment type="caution">
    <text evidence="2">The sequence shown here is derived from an EMBL/GenBank/DDBJ whole genome shotgun (WGS) entry which is preliminary data.</text>
</comment>
<evidence type="ECO:0008006" key="4">
    <source>
        <dbReference type="Google" id="ProtNLM"/>
    </source>
</evidence>
<keyword evidence="3" id="KW-1185">Reference proteome</keyword>
<dbReference type="EMBL" id="PDUG01000005">
    <property type="protein sequence ID" value="PIC30009.1"/>
    <property type="molecule type" value="Genomic_DNA"/>
</dbReference>
<reference evidence="3" key="1">
    <citation type="submission" date="2017-10" db="EMBL/GenBank/DDBJ databases">
        <title>Rapid genome shrinkage in a self-fertile nematode reveals novel sperm competition proteins.</title>
        <authorList>
            <person name="Yin D."/>
            <person name="Schwarz E.M."/>
            <person name="Thomas C.G."/>
            <person name="Felde R.L."/>
            <person name="Korf I.F."/>
            <person name="Cutter A.D."/>
            <person name="Schartner C.M."/>
            <person name="Ralston E.J."/>
            <person name="Meyer B.J."/>
            <person name="Haag E.S."/>
        </authorList>
    </citation>
    <scope>NUCLEOTIDE SEQUENCE [LARGE SCALE GENOMIC DNA]</scope>
    <source>
        <strain evidence="3">JU1422</strain>
    </source>
</reference>
<evidence type="ECO:0000313" key="2">
    <source>
        <dbReference type="EMBL" id="PIC30009.1"/>
    </source>
</evidence>
<keyword evidence="1" id="KW-0732">Signal</keyword>
<evidence type="ECO:0000256" key="1">
    <source>
        <dbReference type="SAM" id="SignalP"/>
    </source>
</evidence>
<dbReference type="InterPro" id="IPR027913">
    <property type="entry name" value="DUF4473"/>
</dbReference>
<evidence type="ECO:0000313" key="3">
    <source>
        <dbReference type="Proteomes" id="UP000230233"/>
    </source>
</evidence>
<proteinExistence type="predicted"/>